<keyword evidence="2" id="KW-0472">Membrane</keyword>
<proteinExistence type="predicted"/>
<feature type="transmembrane region" description="Helical" evidence="2">
    <location>
        <begin position="254"/>
        <end position="275"/>
    </location>
</feature>
<reference evidence="4 5" key="1">
    <citation type="submission" date="2018-08" db="EMBL/GenBank/DDBJ databases">
        <title>The draft genome squence of Brumimicrobium sp. N62.</title>
        <authorList>
            <person name="Du Z.-J."/>
            <person name="Luo H.-R."/>
        </authorList>
    </citation>
    <scope>NUCLEOTIDE SEQUENCE [LARGE SCALE GENOMIC DNA]</scope>
    <source>
        <strain evidence="4 5">N62</strain>
    </source>
</reference>
<dbReference type="RefSeq" id="WP_116881755.1">
    <property type="nucleotide sequence ID" value="NZ_QURB01000009.1"/>
</dbReference>
<dbReference type="EMBL" id="QURB01000009">
    <property type="protein sequence ID" value="RFC53363.1"/>
    <property type="molecule type" value="Genomic_DNA"/>
</dbReference>
<evidence type="ECO:0000256" key="1">
    <source>
        <dbReference type="SAM" id="Coils"/>
    </source>
</evidence>
<feature type="domain" description="DUF4349" evidence="3">
    <location>
        <begin position="83"/>
        <end position="271"/>
    </location>
</feature>
<evidence type="ECO:0000313" key="4">
    <source>
        <dbReference type="EMBL" id="RFC53363.1"/>
    </source>
</evidence>
<dbReference type="OrthoDB" id="651340at2"/>
<sequence>MKQTFKKRLRKLIAWLLIIFAILFVFRLIYGYTKTFDDTPNNTQFFSDISSIKRNYASKKYEVKSTQSNKPSTKVDQKYEKIAEIKTKSSDFEKEEKSSRETIKSLDALIQFEQKSGNKGARKLNLVVGVPPKNFDALYNQLIKIGKVQAKQITKKDKTNEYKELNAKKQSLEKIRKSLIELKSKGGKIEEYMGLENRILEIEQQLQGLGVSLGEFDDENEFCTVQFSLLEGKEIKIGVMQRVKVAMEWTVKMYLKYISIFVMITVFSYLLLLIIDKLKVIERILNKKD</sequence>
<dbReference type="Proteomes" id="UP000257127">
    <property type="component" value="Unassembled WGS sequence"/>
</dbReference>
<comment type="caution">
    <text evidence="4">The sequence shown here is derived from an EMBL/GenBank/DDBJ whole genome shotgun (WGS) entry which is preliminary data.</text>
</comment>
<keyword evidence="1" id="KW-0175">Coiled coil</keyword>
<keyword evidence="5" id="KW-1185">Reference proteome</keyword>
<name>A0A3E1EV57_9FLAO</name>
<evidence type="ECO:0000256" key="2">
    <source>
        <dbReference type="SAM" id="Phobius"/>
    </source>
</evidence>
<dbReference type="InterPro" id="IPR025645">
    <property type="entry name" value="DUF4349"/>
</dbReference>
<feature type="coiled-coil region" evidence="1">
    <location>
        <begin position="148"/>
        <end position="185"/>
    </location>
</feature>
<dbReference type="AlphaFoldDB" id="A0A3E1EV57"/>
<protein>
    <submittedName>
        <fullName evidence="4">DUF4349 domain-containing protein</fullName>
    </submittedName>
</protein>
<gene>
    <name evidence="4" type="ORF">DXU93_13095</name>
</gene>
<keyword evidence="2" id="KW-1133">Transmembrane helix</keyword>
<feature type="transmembrane region" description="Helical" evidence="2">
    <location>
        <begin position="12"/>
        <end position="32"/>
    </location>
</feature>
<evidence type="ECO:0000313" key="5">
    <source>
        <dbReference type="Proteomes" id="UP000257127"/>
    </source>
</evidence>
<keyword evidence="2" id="KW-0812">Transmembrane</keyword>
<evidence type="ECO:0000259" key="3">
    <source>
        <dbReference type="Pfam" id="PF14257"/>
    </source>
</evidence>
<dbReference type="Pfam" id="PF14257">
    <property type="entry name" value="DUF4349"/>
    <property type="match status" value="1"/>
</dbReference>
<accession>A0A3E1EV57</accession>
<organism evidence="4 5">
    <name type="scientific">Brumimicrobium aurantiacum</name>
    <dbReference type="NCBI Taxonomy" id="1737063"/>
    <lineage>
        <taxon>Bacteria</taxon>
        <taxon>Pseudomonadati</taxon>
        <taxon>Bacteroidota</taxon>
        <taxon>Flavobacteriia</taxon>
        <taxon>Flavobacteriales</taxon>
        <taxon>Crocinitomicaceae</taxon>
        <taxon>Brumimicrobium</taxon>
    </lineage>
</organism>